<proteinExistence type="predicted"/>
<evidence type="ECO:0000313" key="2">
    <source>
        <dbReference type="EMBL" id="SKC16034.1"/>
    </source>
</evidence>
<name>A0A1T5H5V4_9SPHN</name>
<dbReference type="AlphaFoldDB" id="A0A1T5H5V4"/>
<gene>
    <name evidence="2" type="ORF">SAMN06295920_1416</name>
</gene>
<feature type="region of interest" description="Disordered" evidence="1">
    <location>
        <begin position="1"/>
        <end position="36"/>
    </location>
</feature>
<keyword evidence="3" id="KW-1185">Reference proteome</keyword>
<dbReference type="EMBL" id="FUYM01000041">
    <property type="protein sequence ID" value="SKC16034.1"/>
    <property type="molecule type" value="Genomic_DNA"/>
</dbReference>
<accession>A0A1T5H5V4</accession>
<evidence type="ECO:0000256" key="1">
    <source>
        <dbReference type="SAM" id="MobiDB-lite"/>
    </source>
</evidence>
<sequence>MPASQEVSGNSGKTECKRDKAGNDDRRPADEGKDATQFQLGACIITS</sequence>
<reference evidence="3" key="1">
    <citation type="submission" date="2017-02" db="EMBL/GenBank/DDBJ databases">
        <authorList>
            <person name="Varghese N."/>
            <person name="Submissions S."/>
        </authorList>
    </citation>
    <scope>NUCLEOTIDE SEQUENCE [LARGE SCALE GENOMIC DNA]</scope>
    <source>
        <strain evidence="3">UM2</strain>
    </source>
</reference>
<feature type="compositionally biased region" description="Basic and acidic residues" evidence="1">
    <location>
        <begin position="14"/>
        <end position="34"/>
    </location>
</feature>
<feature type="non-terminal residue" evidence="2">
    <location>
        <position position="47"/>
    </location>
</feature>
<feature type="compositionally biased region" description="Polar residues" evidence="1">
    <location>
        <begin position="1"/>
        <end position="13"/>
    </location>
</feature>
<protein>
    <submittedName>
        <fullName evidence="2">Uncharacterized protein</fullName>
    </submittedName>
</protein>
<evidence type="ECO:0000313" key="3">
    <source>
        <dbReference type="Proteomes" id="UP000189818"/>
    </source>
</evidence>
<organism evidence="2 3">
    <name type="scientific">Rhizorhabdus histidinilytica</name>
    <dbReference type="NCBI Taxonomy" id="439228"/>
    <lineage>
        <taxon>Bacteria</taxon>
        <taxon>Pseudomonadati</taxon>
        <taxon>Pseudomonadota</taxon>
        <taxon>Alphaproteobacteria</taxon>
        <taxon>Sphingomonadales</taxon>
        <taxon>Sphingomonadaceae</taxon>
        <taxon>Rhizorhabdus</taxon>
    </lineage>
</organism>
<dbReference type="Proteomes" id="UP000189818">
    <property type="component" value="Unassembled WGS sequence"/>
</dbReference>